<gene>
    <name evidence="1" type="ORF">CURHAP_LOCUS296</name>
</gene>
<name>A0A6J5TDV3_PRUAR</name>
<proteinExistence type="predicted"/>
<dbReference type="AlphaFoldDB" id="A0A6J5TDV3"/>
<evidence type="ECO:0000313" key="2">
    <source>
        <dbReference type="Proteomes" id="UP000507222"/>
    </source>
</evidence>
<protein>
    <submittedName>
        <fullName evidence="1">Uncharacterized protein</fullName>
    </submittedName>
</protein>
<accession>A0A6J5TDV3</accession>
<dbReference type="EMBL" id="CAEKDK010000001">
    <property type="protein sequence ID" value="CAB4261562.1"/>
    <property type="molecule type" value="Genomic_DNA"/>
</dbReference>
<dbReference type="Proteomes" id="UP000507222">
    <property type="component" value="Unassembled WGS sequence"/>
</dbReference>
<evidence type="ECO:0000313" key="1">
    <source>
        <dbReference type="EMBL" id="CAB4261562.1"/>
    </source>
</evidence>
<reference evidence="1 2" key="1">
    <citation type="submission" date="2020-05" db="EMBL/GenBank/DDBJ databases">
        <authorList>
            <person name="Campoy J."/>
            <person name="Schneeberger K."/>
            <person name="Spophaly S."/>
        </authorList>
    </citation>
    <scope>NUCLEOTIDE SEQUENCE [LARGE SCALE GENOMIC DNA]</scope>
    <source>
        <strain evidence="1">PruArmRojPasFocal</strain>
    </source>
</reference>
<organism evidence="1 2">
    <name type="scientific">Prunus armeniaca</name>
    <name type="common">Apricot</name>
    <name type="synonym">Armeniaca vulgaris</name>
    <dbReference type="NCBI Taxonomy" id="36596"/>
    <lineage>
        <taxon>Eukaryota</taxon>
        <taxon>Viridiplantae</taxon>
        <taxon>Streptophyta</taxon>
        <taxon>Embryophyta</taxon>
        <taxon>Tracheophyta</taxon>
        <taxon>Spermatophyta</taxon>
        <taxon>Magnoliopsida</taxon>
        <taxon>eudicotyledons</taxon>
        <taxon>Gunneridae</taxon>
        <taxon>Pentapetalae</taxon>
        <taxon>rosids</taxon>
        <taxon>fabids</taxon>
        <taxon>Rosales</taxon>
        <taxon>Rosaceae</taxon>
        <taxon>Amygdaloideae</taxon>
        <taxon>Amygdaleae</taxon>
        <taxon>Prunus</taxon>
    </lineage>
</organism>
<sequence length="71" mass="8174">MLAVAALPLSFKVVSLVNEQRKVYELYINLIFQLVFVMWVCFDSELRELGLNALLHMTKSRGNRCLGTNKQ</sequence>